<dbReference type="RefSeq" id="WP_099277106.1">
    <property type="nucleotide sequence ID" value="NZ_JAZETL010000006.1"/>
</dbReference>
<sequence>MFRVSSSFESRLLQIENRNRRLSKGAVRYVLDDGLVVLLPRARRGAGPAFALALLLPILAALGAKSFLLARLDAQALAELLTRLEALGAPGRALGWLMQPEPVTAALGSMLAGLLG</sequence>
<keyword evidence="1" id="KW-0812">Transmembrane</keyword>
<organism evidence="2 3">
    <name type="scientific">Limimaricola cinnabarinus</name>
    <dbReference type="NCBI Taxonomy" id="1125964"/>
    <lineage>
        <taxon>Bacteria</taxon>
        <taxon>Pseudomonadati</taxon>
        <taxon>Pseudomonadota</taxon>
        <taxon>Alphaproteobacteria</taxon>
        <taxon>Rhodobacterales</taxon>
        <taxon>Paracoccaceae</taxon>
        <taxon>Limimaricola</taxon>
    </lineage>
</organism>
<feature type="transmembrane region" description="Helical" evidence="1">
    <location>
        <begin position="45"/>
        <end position="64"/>
    </location>
</feature>
<evidence type="ECO:0000256" key="1">
    <source>
        <dbReference type="SAM" id="Phobius"/>
    </source>
</evidence>
<keyword evidence="3" id="KW-1185">Reference proteome</keyword>
<dbReference type="EMBL" id="NQWH01000013">
    <property type="protein sequence ID" value="PHP27582.1"/>
    <property type="molecule type" value="Genomic_DNA"/>
</dbReference>
<proteinExistence type="predicted"/>
<dbReference type="AlphaFoldDB" id="A0A2G1MFY6"/>
<accession>A0A2G1MFY6</accession>
<dbReference type="OrthoDB" id="7866534at2"/>
<gene>
    <name evidence="2" type="ORF">CJ301_10515</name>
</gene>
<evidence type="ECO:0000313" key="2">
    <source>
        <dbReference type="EMBL" id="PHP27582.1"/>
    </source>
</evidence>
<evidence type="ECO:0000313" key="3">
    <source>
        <dbReference type="Proteomes" id="UP000221860"/>
    </source>
</evidence>
<dbReference type="Proteomes" id="UP000221860">
    <property type="component" value="Unassembled WGS sequence"/>
</dbReference>
<reference evidence="2 3" key="1">
    <citation type="submission" date="2017-08" db="EMBL/GenBank/DDBJ databases">
        <title>Draft Genome Sequence of Loktanella cinnabarina Strain XM1, Isolated from Coastal Surface Water.</title>
        <authorList>
            <person name="Ma R."/>
            <person name="Wang J."/>
            <person name="Wang Q."/>
            <person name="Ma Z."/>
            <person name="Li J."/>
            <person name="Chen L."/>
        </authorList>
    </citation>
    <scope>NUCLEOTIDE SEQUENCE [LARGE SCALE GENOMIC DNA]</scope>
    <source>
        <strain evidence="2 3">XM1</strain>
    </source>
</reference>
<comment type="caution">
    <text evidence="2">The sequence shown here is derived from an EMBL/GenBank/DDBJ whole genome shotgun (WGS) entry which is preliminary data.</text>
</comment>
<name>A0A2G1MFY6_9RHOB</name>
<keyword evidence="1" id="KW-0472">Membrane</keyword>
<keyword evidence="1" id="KW-1133">Transmembrane helix</keyword>
<protein>
    <submittedName>
        <fullName evidence="2">Uncharacterized protein</fullName>
    </submittedName>
</protein>